<dbReference type="CDD" id="cd18870">
    <property type="entry name" value="NUDIX_AcylCoAdiphos_Nudt19"/>
    <property type="match status" value="1"/>
</dbReference>
<evidence type="ECO:0000256" key="29">
    <source>
        <dbReference type="ARBA" id="ARBA00049284"/>
    </source>
</evidence>
<evidence type="ECO:0000256" key="15">
    <source>
        <dbReference type="ARBA" id="ARBA00047403"/>
    </source>
</evidence>
<evidence type="ECO:0000256" key="12">
    <source>
        <dbReference type="ARBA" id="ARBA00045809"/>
    </source>
</evidence>
<dbReference type="AlphaFoldDB" id="A0A6P8QJV7"/>
<dbReference type="OrthoDB" id="1695362at2759"/>
<sequence length="421" mass="48431">MKTCKKKKKRKERAKSNQTNNRKEPSDMNVTLKHWKEAASLILTAGRTGTAHAVLNHNPAANWEKPSRQTWLPKSAFDYEVLLLQRSSKSGFMPNTYVFPGGLVEDSDFSSEWLDVFKLHEPKPAFGLHSVKQNPSTRPPLFLTDRTEFGSPIPGEVAFRICAIRETFEESGILLVVPNSCDVNSSQHVTEAVVHDQKELAKWRLKVQSNPAHFINLCTELGCMPNIWALHEWGNWLTPILSEKVNQRRYDTAFFICSLEDKPYTVEDQKEVVLCKWLAPPEAIELSKARKLRLGPPQFYEISRMCNFPSLRELHKFSFYRALEGCECWLGVILITANGHIACLPGDELYPENPDWAGAKKPSIPITDKKREDLRKKNSKLHRIEYRDDLFSIYVNIEPKYKHVYPILMDSEDTLDYNSRL</sequence>
<dbReference type="InterPro" id="IPR000086">
    <property type="entry name" value="NUDIX_hydrolase_dom"/>
</dbReference>
<evidence type="ECO:0000256" key="1">
    <source>
        <dbReference type="ARBA" id="ARBA00001936"/>
    </source>
</evidence>
<comment type="catalytic activity">
    <reaction evidence="16">
        <text>hexanoyl-CoA + H2O = hexanoyl-4'-phosphopantetheine + adenosine 3',5'-bisphosphate + 2 H(+)</text>
        <dbReference type="Rhea" id="RHEA:49980"/>
        <dbReference type="ChEBI" id="CHEBI:15377"/>
        <dbReference type="ChEBI" id="CHEBI:15378"/>
        <dbReference type="ChEBI" id="CHEBI:58343"/>
        <dbReference type="ChEBI" id="CHEBI:62620"/>
        <dbReference type="ChEBI" id="CHEBI:132012"/>
    </reaction>
    <physiologicalReaction direction="left-to-right" evidence="16">
        <dbReference type="Rhea" id="RHEA:49981"/>
    </physiologicalReaction>
</comment>
<comment type="catalytic activity">
    <reaction evidence="17">
        <text>(6Z)-octenoyl-CoA + H2O = S-(6Z-octenoyl)-4'-phosphopantetheine + adenosine 3',5'-bisphosphate + 2 H(+)</text>
        <dbReference type="Rhea" id="RHEA:67528"/>
        <dbReference type="ChEBI" id="CHEBI:15377"/>
        <dbReference type="ChEBI" id="CHEBI:15378"/>
        <dbReference type="ChEBI" id="CHEBI:58343"/>
        <dbReference type="ChEBI" id="CHEBI:172383"/>
        <dbReference type="ChEBI" id="CHEBI:172384"/>
    </reaction>
    <physiologicalReaction direction="left-to-right" evidence="17">
        <dbReference type="Rhea" id="RHEA:67529"/>
    </physiologicalReaction>
</comment>
<keyword evidence="6" id="KW-0460">Magnesium</keyword>
<evidence type="ECO:0000256" key="6">
    <source>
        <dbReference type="ARBA" id="ARBA00022842"/>
    </source>
</evidence>
<dbReference type="GeneID" id="117354407"/>
<evidence type="ECO:0000256" key="20">
    <source>
        <dbReference type="ARBA" id="ARBA00047708"/>
    </source>
</evidence>
<accession>A0A6P8QJV7</accession>
<comment type="catalytic activity">
    <reaction evidence="13">
        <text>octanoyl-CoA + H2O = S-octanoyl-4'-phosphopantetheine + adenosine 3',5'-bisphosphate + 2 H(+)</text>
        <dbReference type="Rhea" id="RHEA:50016"/>
        <dbReference type="ChEBI" id="CHEBI:15377"/>
        <dbReference type="ChEBI" id="CHEBI:15378"/>
        <dbReference type="ChEBI" id="CHEBI:57386"/>
        <dbReference type="ChEBI" id="CHEBI:58343"/>
        <dbReference type="ChEBI" id="CHEBI:132013"/>
    </reaction>
    <physiologicalReaction direction="left-to-right" evidence="13">
        <dbReference type="Rhea" id="RHEA:50017"/>
    </physiologicalReaction>
</comment>
<comment type="catalytic activity">
    <reaction evidence="26">
        <text>hexadecanoyl-CoA + H2O = S-hexadecanoyl-4'-phosphopantetheine + adenosine 3',5'-bisphosphate + 2 H(+)</text>
        <dbReference type="Rhea" id="RHEA:50032"/>
        <dbReference type="ChEBI" id="CHEBI:15377"/>
        <dbReference type="ChEBI" id="CHEBI:15378"/>
        <dbReference type="ChEBI" id="CHEBI:57379"/>
        <dbReference type="ChEBI" id="CHEBI:58343"/>
        <dbReference type="ChEBI" id="CHEBI:132018"/>
    </reaction>
    <physiologicalReaction direction="left-to-right" evidence="26">
        <dbReference type="Rhea" id="RHEA:50033"/>
    </physiologicalReaction>
</comment>
<protein>
    <recommendedName>
        <fullName evidence="8">Acyl-coenzyme A diphosphatase NUDT19</fullName>
        <ecNumber evidence="11">3.6.1.77</ecNumber>
    </recommendedName>
    <alternativeName>
        <fullName evidence="9">Nucleoside diphosphate-linked moiety X motif 19</fullName>
    </alternativeName>
</protein>
<evidence type="ECO:0000256" key="3">
    <source>
        <dbReference type="ARBA" id="ARBA00005582"/>
    </source>
</evidence>
<dbReference type="FunCoup" id="A0A6P8QJV7">
    <property type="interactions" value="711"/>
</dbReference>
<keyword evidence="5" id="KW-0378">Hydrolase</keyword>
<evidence type="ECO:0000256" key="31">
    <source>
        <dbReference type="SAM" id="MobiDB-lite"/>
    </source>
</evidence>
<proteinExistence type="inferred from homology"/>
<dbReference type="KEGG" id="gsh:117354407"/>
<comment type="catalytic activity">
    <reaction evidence="29">
        <text>butanoyl-CoA + H2O = S-butanoyl-4'-phosphopantetheine + adenosine 3',5'-bisphosphate + 2 H(+)</text>
        <dbReference type="Rhea" id="RHEA:49976"/>
        <dbReference type="ChEBI" id="CHEBI:15377"/>
        <dbReference type="ChEBI" id="CHEBI:15378"/>
        <dbReference type="ChEBI" id="CHEBI:57371"/>
        <dbReference type="ChEBI" id="CHEBI:58343"/>
        <dbReference type="ChEBI" id="CHEBI:132011"/>
    </reaction>
    <physiologicalReaction direction="left-to-right" evidence="29">
        <dbReference type="Rhea" id="RHEA:49977"/>
    </physiologicalReaction>
</comment>
<comment type="catalytic activity">
    <reaction evidence="22">
        <text>(9Z,12Z,15Z)-octadecatrienoyl-CoA + H2O = S-(9Z,12Z,15Z-octadecatrienoyl)-4'-phosphopantetheine + adenosine 3',5'-bisphosphate + 2 H(+)</text>
        <dbReference type="Rhea" id="RHEA:67532"/>
        <dbReference type="ChEBI" id="CHEBI:15377"/>
        <dbReference type="ChEBI" id="CHEBI:15378"/>
        <dbReference type="ChEBI" id="CHEBI:58343"/>
        <dbReference type="ChEBI" id="CHEBI:74034"/>
        <dbReference type="ChEBI" id="CHEBI:172386"/>
    </reaction>
    <physiologicalReaction direction="left-to-right" evidence="22">
        <dbReference type="Rhea" id="RHEA:67533"/>
    </physiologicalReaction>
</comment>
<evidence type="ECO:0000256" key="17">
    <source>
        <dbReference type="ARBA" id="ARBA00047511"/>
    </source>
</evidence>
<evidence type="ECO:0000256" key="16">
    <source>
        <dbReference type="ARBA" id="ARBA00047466"/>
    </source>
</evidence>
<comment type="catalytic activity">
    <reaction evidence="19">
        <text>propanoyl-CoA + H2O = propanoyl-4'-phosphopantetheine + adenosine 3',5'-bisphosphate + 2 H(+)</text>
        <dbReference type="Rhea" id="RHEA:67464"/>
        <dbReference type="ChEBI" id="CHEBI:15377"/>
        <dbReference type="ChEBI" id="CHEBI:15378"/>
        <dbReference type="ChEBI" id="CHEBI:57392"/>
        <dbReference type="ChEBI" id="CHEBI:58343"/>
        <dbReference type="ChEBI" id="CHEBI:172362"/>
    </reaction>
    <physiologicalReaction direction="left-to-right" evidence="19">
        <dbReference type="Rhea" id="RHEA:67465"/>
    </physiologicalReaction>
</comment>
<evidence type="ECO:0000313" key="34">
    <source>
        <dbReference type="RefSeq" id="XP_033787783.1"/>
    </source>
</evidence>
<organism evidence="33 34">
    <name type="scientific">Geotrypetes seraphini</name>
    <name type="common">Gaboon caecilian</name>
    <name type="synonym">Caecilia seraphini</name>
    <dbReference type="NCBI Taxonomy" id="260995"/>
    <lineage>
        <taxon>Eukaryota</taxon>
        <taxon>Metazoa</taxon>
        <taxon>Chordata</taxon>
        <taxon>Craniata</taxon>
        <taxon>Vertebrata</taxon>
        <taxon>Euteleostomi</taxon>
        <taxon>Amphibia</taxon>
        <taxon>Gymnophiona</taxon>
        <taxon>Geotrypetes</taxon>
    </lineage>
</organism>
<feature type="region of interest" description="Disordered" evidence="31">
    <location>
        <begin position="1"/>
        <end position="28"/>
    </location>
</feature>
<reference evidence="34" key="1">
    <citation type="submission" date="2025-08" db="UniProtKB">
        <authorList>
            <consortium name="RefSeq"/>
        </authorList>
    </citation>
    <scope>IDENTIFICATION</scope>
</reference>
<dbReference type="InterPro" id="IPR015797">
    <property type="entry name" value="NUDIX_hydrolase-like_dom_sf"/>
</dbReference>
<keyword evidence="7" id="KW-0464">Manganese</keyword>
<comment type="catalytic activity">
    <reaction evidence="18">
        <text>4,8-dimethylnonanoyl-CoA + H2O = S-(4,8-dimethylnonanoyl)-4'-phosphopantetheine + adenosine 3',5'-bisphosphate + 2 H(+)</text>
        <dbReference type="Rhea" id="RHEA:67524"/>
        <dbReference type="ChEBI" id="CHEBI:15377"/>
        <dbReference type="ChEBI" id="CHEBI:15378"/>
        <dbReference type="ChEBI" id="CHEBI:58343"/>
        <dbReference type="ChEBI" id="CHEBI:77061"/>
        <dbReference type="ChEBI" id="CHEBI:172385"/>
    </reaction>
    <physiologicalReaction direction="left-to-right" evidence="18">
        <dbReference type="Rhea" id="RHEA:67525"/>
    </physiologicalReaction>
</comment>
<comment type="similarity">
    <text evidence="3">Belongs to the Nudix hydrolase family.</text>
</comment>
<evidence type="ECO:0000256" key="10">
    <source>
        <dbReference type="ARBA" id="ARBA00044908"/>
    </source>
</evidence>
<evidence type="ECO:0000256" key="28">
    <source>
        <dbReference type="ARBA" id="ARBA00048961"/>
    </source>
</evidence>
<evidence type="ECO:0000256" key="5">
    <source>
        <dbReference type="ARBA" id="ARBA00022801"/>
    </source>
</evidence>
<dbReference type="InParanoid" id="A0A6P8QJV7"/>
<evidence type="ECO:0000256" key="2">
    <source>
        <dbReference type="ARBA" id="ARBA00001946"/>
    </source>
</evidence>
<dbReference type="Proteomes" id="UP000515159">
    <property type="component" value="Chromosome 2"/>
</dbReference>
<evidence type="ECO:0000256" key="13">
    <source>
        <dbReference type="ARBA" id="ARBA00047289"/>
    </source>
</evidence>
<dbReference type="GO" id="GO:0005739">
    <property type="term" value="C:mitochondrion"/>
    <property type="evidence" value="ECO:0007669"/>
    <property type="project" value="TreeGrafter"/>
</dbReference>
<dbReference type="RefSeq" id="XP_033787783.1">
    <property type="nucleotide sequence ID" value="XM_033931892.1"/>
</dbReference>
<feature type="domain" description="Nudix hydrolase" evidence="32">
    <location>
        <begin position="63"/>
        <end position="300"/>
    </location>
</feature>
<gene>
    <name evidence="34" type="primary">LOC117354407</name>
</gene>
<evidence type="ECO:0000256" key="24">
    <source>
        <dbReference type="ARBA" id="ARBA00048624"/>
    </source>
</evidence>
<evidence type="ECO:0000256" key="8">
    <source>
        <dbReference type="ARBA" id="ARBA00026208"/>
    </source>
</evidence>
<comment type="catalytic activity">
    <reaction evidence="14">
        <text>malonyl-CoA + H2O = malonyl-4'-phosphopantetheine + adenosine 3',5'-bisphosphate + 2 H(+)</text>
        <dbReference type="Rhea" id="RHEA:67468"/>
        <dbReference type="ChEBI" id="CHEBI:15377"/>
        <dbReference type="ChEBI" id="CHEBI:15378"/>
        <dbReference type="ChEBI" id="CHEBI:57384"/>
        <dbReference type="ChEBI" id="CHEBI:58343"/>
        <dbReference type="ChEBI" id="CHEBI:172363"/>
    </reaction>
    <physiologicalReaction direction="left-to-right" evidence="14">
        <dbReference type="Rhea" id="RHEA:67469"/>
    </physiologicalReaction>
</comment>
<comment type="catalytic activity">
    <reaction evidence="23">
        <text>(9Z)-tetradecenoyl-CoA + H2O = S-(9Z-tetradecenoyl)-4'-phosphopantetheine + adenosine 3',5'-bisphosphate + 2 H(+)</text>
        <dbReference type="Rhea" id="RHEA:67544"/>
        <dbReference type="ChEBI" id="CHEBI:15377"/>
        <dbReference type="ChEBI" id="CHEBI:15378"/>
        <dbReference type="ChEBI" id="CHEBI:58343"/>
        <dbReference type="ChEBI" id="CHEBI:65060"/>
        <dbReference type="ChEBI" id="CHEBI:172389"/>
    </reaction>
    <physiologicalReaction direction="left-to-right" evidence="23">
        <dbReference type="Rhea" id="RHEA:67545"/>
    </physiologicalReaction>
</comment>
<evidence type="ECO:0000256" key="25">
    <source>
        <dbReference type="ARBA" id="ARBA00048667"/>
    </source>
</evidence>
<evidence type="ECO:0000256" key="4">
    <source>
        <dbReference type="ARBA" id="ARBA00022723"/>
    </source>
</evidence>
<dbReference type="PANTHER" id="PTHR12318:SF0">
    <property type="entry name" value="ACYL-COENZYME A DIPHOSPHATASE NUDT19"/>
    <property type="match status" value="1"/>
</dbReference>
<evidence type="ECO:0000256" key="19">
    <source>
        <dbReference type="ARBA" id="ARBA00047666"/>
    </source>
</evidence>
<comment type="cofactor">
    <cofactor evidence="2">
        <name>Mg(2+)</name>
        <dbReference type="ChEBI" id="CHEBI:18420"/>
    </cofactor>
</comment>
<evidence type="ECO:0000256" key="9">
    <source>
        <dbReference type="ARBA" id="ARBA00031193"/>
    </source>
</evidence>
<dbReference type="PANTHER" id="PTHR12318">
    <property type="entry name" value="TESTOSTERONE-REGULATED PROTEIN RP2"/>
    <property type="match status" value="1"/>
</dbReference>
<dbReference type="PROSITE" id="PS51462">
    <property type="entry name" value="NUDIX"/>
    <property type="match status" value="1"/>
</dbReference>
<evidence type="ECO:0000256" key="18">
    <source>
        <dbReference type="ARBA" id="ARBA00047584"/>
    </source>
</evidence>
<evidence type="ECO:0000256" key="21">
    <source>
        <dbReference type="ARBA" id="ARBA00047757"/>
    </source>
</evidence>
<dbReference type="GO" id="GO:0046872">
    <property type="term" value="F:metal ion binding"/>
    <property type="evidence" value="ECO:0007669"/>
    <property type="project" value="UniProtKB-KW"/>
</dbReference>
<comment type="catalytic activity">
    <reaction evidence="21">
        <text>dodecanoyl-CoA + H2O = S-dodecanoyl-4'-phosphopantetheine + adenosine 3',5'-bisphosphate + 2 H(+)</text>
        <dbReference type="Rhea" id="RHEA:50024"/>
        <dbReference type="ChEBI" id="CHEBI:15377"/>
        <dbReference type="ChEBI" id="CHEBI:15378"/>
        <dbReference type="ChEBI" id="CHEBI:57375"/>
        <dbReference type="ChEBI" id="CHEBI:58343"/>
        <dbReference type="ChEBI" id="CHEBI:132015"/>
    </reaction>
    <physiologicalReaction direction="left-to-right" evidence="21">
        <dbReference type="Rhea" id="RHEA:50025"/>
    </physiologicalReaction>
</comment>
<dbReference type="SUPFAM" id="SSF55811">
    <property type="entry name" value="Nudix"/>
    <property type="match status" value="1"/>
</dbReference>
<name>A0A6P8QJV7_GEOSA</name>
<evidence type="ECO:0000256" key="26">
    <source>
        <dbReference type="ARBA" id="ARBA00048828"/>
    </source>
</evidence>
<evidence type="ECO:0000313" key="33">
    <source>
        <dbReference type="Proteomes" id="UP000515159"/>
    </source>
</evidence>
<comment type="catalytic activity">
    <reaction evidence="25">
        <text>a 5'-end CoA-ribonucleoside in mRNA + H2O = a 5'-end phospho-adenosine-phospho-ribonucleoside in mRNA + (R)-4'-phosphopantetheine + 2 H(+)</text>
        <dbReference type="Rhea" id="RHEA:67592"/>
        <dbReference type="Rhea" id="RHEA-COMP:15719"/>
        <dbReference type="Rhea" id="RHEA-COMP:17276"/>
        <dbReference type="ChEBI" id="CHEBI:15377"/>
        <dbReference type="ChEBI" id="CHEBI:15378"/>
        <dbReference type="ChEBI" id="CHEBI:61723"/>
        <dbReference type="ChEBI" id="CHEBI:144051"/>
        <dbReference type="ChEBI" id="CHEBI:172371"/>
    </reaction>
    <physiologicalReaction direction="left-to-right" evidence="25">
        <dbReference type="Rhea" id="RHEA:67593"/>
    </physiologicalReaction>
</comment>
<comment type="catalytic activity">
    <reaction evidence="20">
        <text>(9Z,12Z)-octadecadienoyl-CoA + H2O = S-(9Z,12Z-octadecadienoyl)-4'-phosphopantetheine + adenosine 3',5'-bisphosphate + 2 H(+)</text>
        <dbReference type="Rhea" id="RHEA:67536"/>
        <dbReference type="ChEBI" id="CHEBI:15377"/>
        <dbReference type="ChEBI" id="CHEBI:15378"/>
        <dbReference type="ChEBI" id="CHEBI:57383"/>
        <dbReference type="ChEBI" id="CHEBI:58343"/>
        <dbReference type="ChEBI" id="CHEBI:172387"/>
    </reaction>
    <physiologicalReaction direction="left-to-right" evidence="20">
        <dbReference type="Rhea" id="RHEA:67537"/>
    </physiologicalReaction>
</comment>
<comment type="catalytic activity">
    <reaction evidence="10">
        <text>CoA + H2O = (R)-4'-phosphopantetheine + adenosine 3',5'-bisphosphate + 2 H(+)</text>
        <dbReference type="Rhea" id="RHEA:64988"/>
        <dbReference type="ChEBI" id="CHEBI:15377"/>
        <dbReference type="ChEBI" id="CHEBI:15378"/>
        <dbReference type="ChEBI" id="CHEBI:57287"/>
        <dbReference type="ChEBI" id="CHEBI:58343"/>
        <dbReference type="ChEBI" id="CHEBI:61723"/>
        <dbReference type="EC" id="3.6.1.77"/>
    </reaction>
    <physiologicalReaction direction="left-to-right" evidence="10">
        <dbReference type="Rhea" id="RHEA:64989"/>
    </physiologicalReaction>
</comment>
<comment type="catalytic activity">
    <reaction evidence="15">
        <text>tetradecanoyl-CoA + H2O = tetradecanoyl-4'-phosphopantetheine + adenosine 3',5'-bisphosphate + 2 H(+)</text>
        <dbReference type="Rhea" id="RHEA:50028"/>
        <dbReference type="ChEBI" id="CHEBI:15377"/>
        <dbReference type="ChEBI" id="CHEBI:15378"/>
        <dbReference type="ChEBI" id="CHEBI:57385"/>
        <dbReference type="ChEBI" id="CHEBI:58343"/>
        <dbReference type="ChEBI" id="CHEBI:132017"/>
    </reaction>
    <physiologicalReaction direction="left-to-right" evidence="15">
        <dbReference type="Rhea" id="RHEA:50029"/>
    </physiologicalReaction>
</comment>
<evidence type="ECO:0000256" key="30">
    <source>
        <dbReference type="ARBA" id="ARBA00049403"/>
    </source>
</evidence>
<dbReference type="Gene3D" id="3.90.79.10">
    <property type="entry name" value="Nucleoside Triphosphate Pyrophosphohydrolase"/>
    <property type="match status" value="1"/>
</dbReference>
<keyword evidence="33" id="KW-1185">Reference proteome</keyword>
<evidence type="ECO:0000259" key="32">
    <source>
        <dbReference type="PROSITE" id="PS51462"/>
    </source>
</evidence>
<comment type="cofactor">
    <cofactor evidence="1">
        <name>Mn(2+)</name>
        <dbReference type="ChEBI" id="CHEBI:29035"/>
    </cofactor>
</comment>
<comment type="catalytic activity">
    <reaction evidence="28">
        <text>choloyl-CoA + H2O = S-choloyl-4'-phosphopantetheine + adenosine 3',5'-bisphosphate + 2 H(+)</text>
        <dbReference type="Rhea" id="RHEA:50036"/>
        <dbReference type="ChEBI" id="CHEBI:15377"/>
        <dbReference type="ChEBI" id="CHEBI:15378"/>
        <dbReference type="ChEBI" id="CHEBI:57373"/>
        <dbReference type="ChEBI" id="CHEBI:58343"/>
        <dbReference type="ChEBI" id="CHEBI:132020"/>
    </reaction>
    <physiologicalReaction direction="left-to-right" evidence="28">
        <dbReference type="Rhea" id="RHEA:50037"/>
    </physiologicalReaction>
</comment>
<evidence type="ECO:0000256" key="27">
    <source>
        <dbReference type="ARBA" id="ARBA00048882"/>
    </source>
</evidence>
<comment type="function">
    <text evidence="12">Fatty acyl-coenzyme A (CoA) diphosphatase that hydrolyzes fatty acyl-CoA to yield acyl-4'-phosphopantetheine and adenosine 3',5'-bisphosphate. Mediates the hydrolysis of a wide range of CoA esters, including choloyl-CoA and branched-chain fatty-acyl-CoA esters and at low substrate concentrations medium and long-chain fatty-acyl-CoA esters are the primary substrates. Highest activity seen with medium-chain acyl-CoA esters and higher rates of activity seen with the unsaturated acyl-CoA esters compared with the saturated esters. Exhibits decapping activity towards dpCoA-capped RNAs in vitro.</text>
</comment>
<comment type="catalytic activity">
    <reaction evidence="27">
        <text>an acyl-CoA + H2O = an acyl-4'-phosphopantetheine + adenosine 3',5'-bisphosphate + 2 H(+)</text>
        <dbReference type="Rhea" id="RHEA:50044"/>
        <dbReference type="ChEBI" id="CHEBI:15377"/>
        <dbReference type="ChEBI" id="CHEBI:15378"/>
        <dbReference type="ChEBI" id="CHEBI:58342"/>
        <dbReference type="ChEBI" id="CHEBI:58343"/>
        <dbReference type="ChEBI" id="CHEBI:132023"/>
    </reaction>
    <physiologicalReaction direction="left-to-right" evidence="27">
        <dbReference type="Rhea" id="RHEA:50045"/>
    </physiologicalReaction>
</comment>
<evidence type="ECO:0000256" key="22">
    <source>
        <dbReference type="ARBA" id="ARBA00048360"/>
    </source>
</evidence>
<dbReference type="EC" id="3.6.1.77" evidence="11"/>
<evidence type="ECO:0000256" key="11">
    <source>
        <dbReference type="ARBA" id="ARBA00044967"/>
    </source>
</evidence>
<comment type="catalytic activity">
    <reaction evidence="30">
        <text>(9Z)-hexadecenoyl-CoA + H2O = S-(9Z-hexadecenoyl)-4'-phosphopantetheine + adenosine 3',5'-bisphosphate + 2 H(+)</text>
        <dbReference type="Rhea" id="RHEA:67540"/>
        <dbReference type="ChEBI" id="CHEBI:15377"/>
        <dbReference type="ChEBI" id="CHEBI:15378"/>
        <dbReference type="ChEBI" id="CHEBI:58343"/>
        <dbReference type="ChEBI" id="CHEBI:61540"/>
        <dbReference type="ChEBI" id="CHEBI:172388"/>
    </reaction>
    <physiologicalReaction direction="left-to-right" evidence="30">
        <dbReference type="Rhea" id="RHEA:67541"/>
    </physiologicalReaction>
</comment>
<evidence type="ECO:0000256" key="23">
    <source>
        <dbReference type="ARBA" id="ARBA00048413"/>
    </source>
</evidence>
<keyword evidence="4" id="KW-0479">Metal-binding</keyword>
<dbReference type="GO" id="GO:0010945">
    <property type="term" value="F:coenzyme A diphosphatase activity"/>
    <property type="evidence" value="ECO:0007669"/>
    <property type="project" value="UniProtKB-EC"/>
</dbReference>
<evidence type="ECO:0000256" key="7">
    <source>
        <dbReference type="ARBA" id="ARBA00023211"/>
    </source>
</evidence>
<dbReference type="InterPro" id="IPR039121">
    <property type="entry name" value="NUDT19"/>
</dbReference>
<comment type="catalytic activity">
    <reaction evidence="24">
        <text>succinyl-CoA + H2O = succinyl-4'-phosphopantetheine + adenosine 3',5'-bisphosphate + 2 H(+)</text>
        <dbReference type="Rhea" id="RHEA:67472"/>
        <dbReference type="ChEBI" id="CHEBI:15377"/>
        <dbReference type="ChEBI" id="CHEBI:15378"/>
        <dbReference type="ChEBI" id="CHEBI:57292"/>
        <dbReference type="ChEBI" id="CHEBI:58343"/>
        <dbReference type="ChEBI" id="CHEBI:172364"/>
    </reaction>
    <physiologicalReaction direction="left-to-right" evidence="24">
        <dbReference type="Rhea" id="RHEA:67473"/>
    </physiologicalReaction>
</comment>
<feature type="compositionally biased region" description="Basic residues" evidence="31">
    <location>
        <begin position="1"/>
        <end position="13"/>
    </location>
</feature>
<evidence type="ECO:0000256" key="14">
    <source>
        <dbReference type="ARBA" id="ARBA00047369"/>
    </source>
</evidence>